<dbReference type="PROSITE" id="PS51186">
    <property type="entry name" value="GNAT"/>
    <property type="match status" value="1"/>
</dbReference>
<feature type="region of interest" description="Disordered" evidence="3">
    <location>
        <begin position="94"/>
        <end position="113"/>
    </location>
</feature>
<dbReference type="Gene3D" id="3.40.630.30">
    <property type="match status" value="1"/>
</dbReference>
<dbReference type="GO" id="GO:0016747">
    <property type="term" value="F:acyltransferase activity, transferring groups other than amino-acyl groups"/>
    <property type="evidence" value="ECO:0007669"/>
    <property type="project" value="InterPro"/>
</dbReference>
<dbReference type="GeneID" id="43587958"/>
<dbReference type="InterPro" id="IPR000182">
    <property type="entry name" value="GNAT_dom"/>
</dbReference>
<dbReference type="EMBL" id="CP144062">
    <property type="protein sequence ID" value="WWD21988.1"/>
    <property type="molecule type" value="Genomic_DNA"/>
</dbReference>
<evidence type="ECO:0000313" key="4">
    <source>
        <dbReference type="EMBL" id="WWD21988.1"/>
    </source>
</evidence>
<dbReference type="InterPro" id="IPR050832">
    <property type="entry name" value="Bact_Acetyltransf"/>
</dbReference>
<feature type="compositionally biased region" description="Polar residues" evidence="3">
    <location>
        <begin position="15"/>
        <end position="24"/>
    </location>
</feature>
<evidence type="ECO:0000256" key="1">
    <source>
        <dbReference type="ARBA" id="ARBA00022679"/>
    </source>
</evidence>
<dbReference type="SUPFAM" id="SSF55729">
    <property type="entry name" value="Acyl-CoA N-acyltransferases (Nat)"/>
    <property type="match status" value="1"/>
</dbReference>
<feature type="region of interest" description="Disordered" evidence="3">
    <location>
        <begin position="1"/>
        <end position="24"/>
    </location>
</feature>
<keyword evidence="5" id="KW-1185">Reference proteome</keyword>
<dbReference type="PANTHER" id="PTHR43877">
    <property type="entry name" value="AMINOALKYLPHOSPHONATE N-ACETYLTRANSFERASE-RELATED-RELATED"/>
    <property type="match status" value="1"/>
</dbReference>
<protein>
    <submittedName>
        <fullName evidence="4">Uncharacterized protein</fullName>
    </submittedName>
</protein>
<accession>A0A5M6C2G3</accession>
<sequence length="218" mass="23846">MSTSTIIEPGHADPSSVSASITTNTNSKDTSYVTRLATPSDAASISYLIGSTWSKFFGYSVSPSDLEHYMTTKLSVDGIKRDLEDSKNVFLVATPSSSSSSSAPTSSSTHAGTDGEIVGVVQLVKDSTEPCLTLPRPIELQRLYAHSSTHGTGLGPLLISIAEQESRKMGYKSIWLGVWEDNARAKRFYEKMGFRAVGEHYFYVGESKRRDWIMEKSL</sequence>
<name>A0A5M6C2G3_9TREE</name>
<keyword evidence="2" id="KW-0012">Acyltransferase</keyword>
<dbReference type="OrthoDB" id="9975416at2759"/>
<reference evidence="4" key="1">
    <citation type="submission" date="2017-08" db="EMBL/GenBank/DDBJ databases">
        <authorList>
            <person name="Cuomo C."/>
            <person name="Billmyre B."/>
            <person name="Heitman J."/>
        </authorList>
    </citation>
    <scope>NUCLEOTIDE SEQUENCE</scope>
    <source>
        <strain evidence="4">CBS 12478</strain>
    </source>
</reference>
<evidence type="ECO:0000313" key="5">
    <source>
        <dbReference type="Proteomes" id="UP000322225"/>
    </source>
</evidence>
<dbReference type="InterPro" id="IPR016181">
    <property type="entry name" value="Acyl_CoA_acyltransferase"/>
</dbReference>
<evidence type="ECO:0000256" key="3">
    <source>
        <dbReference type="SAM" id="MobiDB-lite"/>
    </source>
</evidence>
<keyword evidence="1" id="KW-0808">Transferase</keyword>
<evidence type="ECO:0000256" key="2">
    <source>
        <dbReference type="ARBA" id="ARBA00023315"/>
    </source>
</evidence>
<dbReference type="KEGG" id="ksn:43587958"/>
<organism evidence="4 5">
    <name type="scientific">Kwoniella shandongensis</name>
    <dbReference type="NCBI Taxonomy" id="1734106"/>
    <lineage>
        <taxon>Eukaryota</taxon>
        <taxon>Fungi</taxon>
        <taxon>Dikarya</taxon>
        <taxon>Basidiomycota</taxon>
        <taxon>Agaricomycotina</taxon>
        <taxon>Tremellomycetes</taxon>
        <taxon>Tremellales</taxon>
        <taxon>Cryptococcaceae</taxon>
        <taxon>Kwoniella</taxon>
    </lineage>
</organism>
<reference evidence="4" key="2">
    <citation type="submission" date="2024-01" db="EMBL/GenBank/DDBJ databases">
        <title>Comparative genomics of Cryptococcus and Kwoniella reveals pathogenesis evolution and contrasting modes of karyotype evolution via chromosome fusion or intercentromeric recombination.</title>
        <authorList>
            <person name="Coelho M.A."/>
            <person name="David-Palma M."/>
            <person name="Shea T."/>
            <person name="Bowers K."/>
            <person name="McGinley-Smith S."/>
            <person name="Mohammad A.W."/>
            <person name="Gnirke A."/>
            <person name="Yurkov A.M."/>
            <person name="Nowrousian M."/>
            <person name="Sun S."/>
            <person name="Cuomo C.A."/>
            <person name="Heitman J."/>
        </authorList>
    </citation>
    <scope>NUCLEOTIDE SEQUENCE</scope>
    <source>
        <strain evidence="4">CBS 12478</strain>
    </source>
</reference>
<gene>
    <name evidence="4" type="ORF">CI109_106476</name>
</gene>
<dbReference type="CDD" id="cd04301">
    <property type="entry name" value="NAT_SF"/>
    <property type="match status" value="1"/>
</dbReference>
<dbReference type="RefSeq" id="XP_031861829.1">
    <property type="nucleotide sequence ID" value="XM_032003831.1"/>
</dbReference>
<dbReference type="AlphaFoldDB" id="A0A5M6C2G3"/>
<dbReference type="Pfam" id="PF00583">
    <property type="entry name" value="Acetyltransf_1"/>
    <property type="match status" value="1"/>
</dbReference>
<dbReference type="Proteomes" id="UP000322225">
    <property type="component" value="Chromosome 12"/>
</dbReference>
<proteinExistence type="predicted"/>
<feature type="compositionally biased region" description="Low complexity" evidence="3">
    <location>
        <begin position="94"/>
        <end position="109"/>
    </location>
</feature>